<name>A0AAD7AC14_9AGAR</name>
<gene>
    <name evidence="1" type="ORF">DFH08DRAFT_773703</name>
</gene>
<comment type="caution">
    <text evidence="1">The sequence shown here is derived from an EMBL/GenBank/DDBJ whole genome shotgun (WGS) entry which is preliminary data.</text>
</comment>
<accession>A0AAD7AC14</accession>
<protein>
    <recommendedName>
        <fullName evidence="3">F-box domain-containing protein</fullName>
    </recommendedName>
</protein>
<dbReference type="Proteomes" id="UP001218218">
    <property type="component" value="Unassembled WGS sequence"/>
</dbReference>
<organism evidence="1 2">
    <name type="scientific">Mycena albidolilacea</name>
    <dbReference type="NCBI Taxonomy" id="1033008"/>
    <lineage>
        <taxon>Eukaryota</taxon>
        <taxon>Fungi</taxon>
        <taxon>Dikarya</taxon>
        <taxon>Basidiomycota</taxon>
        <taxon>Agaricomycotina</taxon>
        <taxon>Agaricomycetes</taxon>
        <taxon>Agaricomycetidae</taxon>
        <taxon>Agaricales</taxon>
        <taxon>Marasmiineae</taxon>
        <taxon>Mycenaceae</taxon>
        <taxon>Mycena</taxon>
    </lineage>
</organism>
<reference evidence="1" key="1">
    <citation type="submission" date="2023-03" db="EMBL/GenBank/DDBJ databases">
        <title>Massive genome expansion in bonnet fungi (Mycena s.s.) driven by repeated elements and novel gene families across ecological guilds.</title>
        <authorList>
            <consortium name="Lawrence Berkeley National Laboratory"/>
            <person name="Harder C.B."/>
            <person name="Miyauchi S."/>
            <person name="Viragh M."/>
            <person name="Kuo A."/>
            <person name="Thoen E."/>
            <person name="Andreopoulos B."/>
            <person name="Lu D."/>
            <person name="Skrede I."/>
            <person name="Drula E."/>
            <person name="Henrissat B."/>
            <person name="Morin E."/>
            <person name="Kohler A."/>
            <person name="Barry K."/>
            <person name="LaButti K."/>
            <person name="Morin E."/>
            <person name="Salamov A."/>
            <person name="Lipzen A."/>
            <person name="Mereny Z."/>
            <person name="Hegedus B."/>
            <person name="Baldrian P."/>
            <person name="Stursova M."/>
            <person name="Weitz H."/>
            <person name="Taylor A."/>
            <person name="Grigoriev I.V."/>
            <person name="Nagy L.G."/>
            <person name="Martin F."/>
            <person name="Kauserud H."/>
        </authorList>
    </citation>
    <scope>NUCLEOTIDE SEQUENCE</scope>
    <source>
        <strain evidence="1">CBHHK002</strain>
    </source>
</reference>
<sequence>MHRGLLIPEVVELICGVADFPTLSSLARTCQTFQPPALAVLWETQFGLMQLLKCMPSDLWEVPVPAHNGTQAIWNIQRPIVPADLTRMLFYAEYVRTFIQEDQQSTKLDPYAALSIVLPASPLFPNLRHLTWQVPNDVFPYFRMLAGSKLRSIILDLWGSQAVRSTLFPYLTAFHPNLTRVAIEFGTVDAPIVKESAYSALRSLNRLERVKINCLDGPTLLHLTGLPNLDRLHIHYFPDLHLDFQPPVFTALRQFIAYCESMKLITNFFDALESDALDKIDLTVESTAVAEEWPVLTSSLARKSKTLTKLYLRQRFSYDHEIPDVLELMLPADSFQPLLSCVNLTEVHIVIGHGIDIDNAFLKQMAQAWPQLRTLDLSPGCQSARYEPRATLAGLVPLAQHCSHLETLALVLNATSINPHAKEKPGAGVRNLTLLELDVVESPVDSPAAVASFLSAIFPNLRRVSSRMDGERNILMPDGEENMVEWASVGALVRVISSARAQEHYVPDTMLVDGE</sequence>
<dbReference type="Gene3D" id="3.80.10.10">
    <property type="entry name" value="Ribonuclease Inhibitor"/>
    <property type="match status" value="1"/>
</dbReference>
<evidence type="ECO:0008006" key="3">
    <source>
        <dbReference type="Google" id="ProtNLM"/>
    </source>
</evidence>
<evidence type="ECO:0000313" key="1">
    <source>
        <dbReference type="EMBL" id="KAJ7354486.1"/>
    </source>
</evidence>
<dbReference type="SUPFAM" id="SSF52047">
    <property type="entry name" value="RNI-like"/>
    <property type="match status" value="1"/>
</dbReference>
<evidence type="ECO:0000313" key="2">
    <source>
        <dbReference type="Proteomes" id="UP001218218"/>
    </source>
</evidence>
<dbReference type="AlphaFoldDB" id="A0AAD7AC14"/>
<dbReference type="InterPro" id="IPR032675">
    <property type="entry name" value="LRR_dom_sf"/>
</dbReference>
<dbReference type="EMBL" id="JARIHO010000010">
    <property type="protein sequence ID" value="KAJ7354486.1"/>
    <property type="molecule type" value="Genomic_DNA"/>
</dbReference>
<keyword evidence="2" id="KW-1185">Reference proteome</keyword>
<proteinExistence type="predicted"/>